<dbReference type="GO" id="GO:0008270">
    <property type="term" value="F:zinc ion binding"/>
    <property type="evidence" value="ECO:0007669"/>
    <property type="project" value="UniProtKB-KW"/>
</dbReference>
<dbReference type="GeneID" id="111122013"/>
<evidence type="ECO:0000256" key="3">
    <source>
        <dbReference type="PROSITE-ProRule" id="PRU00504"/>
    </source>
</evidence>
<keyword evidence="5" id="KW-1185">Reference proteome</keyword>
<dbReference type="InterPro" id="IPR011042">
    <property type="entry name" value="6-blade_b-propeller_TolB-like"/>
</dbReference>
<gene>
    <name evidence="6" type="primary">LOC111122013</name>
</gene>
<dbReference type="InterPro" id="IPR000315">
    <property type="entry name" value="Znf_B-box"/>
</dbReference>
<dbReference type="AlphaFoldDB" id="A0A8B8CTV0"/>
<reference evidence="6" key="1">
    <citation type="submission" date="2025-08" db="UniProtKB">
        <authorList>
            <consortium name="RefSeq"/>
        </authorList>
    </citation>
    <scope>IDENTIFICATION</scope>
    <source>
        <tissue evidence="6">Whole sample</tissue>
    </source>
</reference>
<dbReference type="SUPFAM" id="SSF101898">
    <property type="entry name" value="NHL repeat"/>
    <property type="match status" value="1"/>
</dbReference>
<dbReference type="PROSITE" id="PS50119">
    <property type="entry name" value="ZF_BBOX"/>
    <property type="match status" value="1"/>
</dbReference>
<organism evidence="5 6">
    <name type="scientific">Crassostrea virginica</name>
    <name type="common">Eastern oyster</name>
    <dbReference type="NCBI Taxonomy" id="6565"/>
    <lineage>
        <taxon>Eukaryota</taxon>
        <taxon>Metazoa</taxon>
        <taxon>Spiralia</taxon>
        <taxon>Lophotrochozoa</taxon>
        <taxon>Mollusca</taxon>
        <taxon>Bivalvia</taxon>
        <taxon>Autobranchia</taxon>
        <taxon>Pteriomorphia</taxon>
        <taxon>Ostreida</taxon>
        <taxon>Ostreoidea</taxon>
        <taxon>Ostreidae</taxon>
        <taxon>Crassostrea</taxon>
    </lineage>
</organism>
<keyword evidence="1" id="KW-0677">Repeat</keyword>
<dbReference type="InterPro" id="IPR041249">
    <property type="entry name" value="HEPN_DZIP3"/>
</dbReference>
<dbReference type="PANTHER" id="PTHR24104">
    <property type="entry name" value="E3 UBIQUITIN-PROTEIN LIGASE NHLRC1-RELATED"/>
    <property type="match status" value="1"/>
</dbReference>
<dbReference type="InterPro" id="IPR050952">
    <property type="entry name" value="TRIM-NHL_E3_ligases"/>
</dbReference>
<dbReference type="GO" id="GO:0061630">
    <property type="term" value="F:ubiquitin protein ligase activity"/>
    <property type="evidence" value="ECO:0007669"/>
    <property type="project" value="TreeGrafter"/>
</dbReference>
<evidence type="ECO:0000259" key="4">
    <source>
        <dbReference type="PROSITE" id="PS50119"/>
    </source>
</evidence>
<dbReference type="PROSITE" id="PS51125">
    <property type="entry name" value="NHL"/>
    <property type="match status" value="1"/>
</dbReference>
<dbReference type="OrthoDB" id="264520at2759"/>
<dbReference type="Pfam" id="PF18738">
    <property type="entry name" value="HEPN_DZIP3"/>
    <property type="match status" value="1"/>
</dbReference>
<dbReference type="KEGG" id="cvn:111122013"/>
<feature type="repeat" description="NHL" evidence="3">
    <location>
        <begin position="733"/>
        <end position="761"/>
    </location>
</feature>
<keyword evidence="2" id="KW-0863">Zinc-finger</keyword>
<dbReference type="GO" id="GO:0043161">
    <property type="term" value="P:proteasome-mediated ubiquitin-dependent protein catabolic process"/>
    <property type="evidence" value="ECO:0007669"/>
    <property type="project" value="TreeGrafter"/>
</dbReference>
<keyword evidence="2" id="KW-0479">Metal-binding</keyword>
<evidence type="ECO:0000313" key="6">
    <source>
        <dbReference type="RefSeq" id="XP_022319238.1"/>
    </source>
</evidence>
<feature type="domain" description="B box-type" evidence="4">
    <location>
        <begin position="415"/>
        <end position="460"/>
    </location>
</feature>
<name>A0A8B8CTV0_CRAVI</name>
<evidence type="ECO:0000256" key="2">
    <source>
        <dbReference type="PROSITE-ProRule" id="PRU00024"/>
    </source>
</evidence>
<dbReference type="RefSeq" id="XP_022319238.1">
    <property type="nucleotide sequence ID" value="XM_022463530.1"/>
</dbReference>
<evidence type="ECO:0000313" key="5">
    <source>
        <dbReference type="Proteomes" id="UP000694844"/>
    </source>
</evidence>
<dbReference type="GO" id="GO:0000209">
    <property type="term" value="P:protein polyubiquitination"/>
    <property type="evidence" value="ECO:0007669"/>
    <property type="project" value="TreeGrafter"/>
</dbReference>
<sequence>MATSVSSTGSDEDRTRFCKLSLIIIDELTQILRDLLHNEVPSTRIFQKVIKVNHLTKTLRTDQIAIIRDANIRAYQDFDITLLYALLRNVCQNITPPSQNWGVSIMPSPNEVTVGDDIERIRLIRNKLFGHISEAAISETEFKEHWSIIYGICSRIKPLLNKDYVERLQDVEERSIDSDTEEKCLQLIKRQAEEEKTIRDLLHANRYMLQNLTENFTSKETIEIEPNGSEKRHKVNTFTHGWISVLNEAVAAINDMTSESDIRQIYEAILQFTRGTKEEHESLLLQNLVQKLQEKIHWYAKLKDLGVNRIRILLKFAEFYSSLVKEYGILAVKCSEGSIILLVTFSSRNGYDLYQKDLENGRIGEQILEMFLYPPFIERFDLKADDIEISLNGSLLTLQTGSLRSLESVETLDPQYIPVCDLCETPAPSVHCHFCHIDLCDACVGNHSSDEAKDHYIVPFELRSLATKYQAESLMDDPDIKIKSFQDSIKTLSISTLSTDKVYDDRDSTTEKFDSLGKNLLGAMSTTPAKSFIYDPRILTEINTVYRYMSLRRVSCLSDNELWTSGRDKTLKLYNLQGELLKSLQTKSGYMPHDIAVTRGGGLVYSDRGNSSINLVSGTQIQTLITLRGWGHIGLCSTSSGALLVIMTSDDRKQTKVVRYSGSIEKQSIQWDDQGMPLYSSGNYNDTKYLSENRNSDICVADWSARAVVVVSAAGKLRFRYTGPSSTPWESFRPLGITTDSQANILTSDHYNHRIHIIDQDGLFLRYIDRCDLHCPYGLCVDSRDNLFVAEHLTCKVKQIQYYK</sequence>
<protein>
    <submittedName>
        <fullName evidence="6">Uncharacterized protein LOC111122013</fullName>
    </submittedName>
</protein>
<dbReference type="PANTHER" id="PTHR24104:SF54">
    <property type="entry name" value="E3 UBIQUITIN-PROTEIN LIGASE TRIM32-LIKE"/>
    <property type="match status" value="1"/>
</dbReference>
<accession>A0A8B8CTV0</accession>
<keyword evidence="2" id="KW-0862">Zinc</keyword>
<dbReference type="InterPro" id="IPR001258">
    <property type="entry name" value="NHL_repeat"/>
</dbReference>
<dbReference type="Gene3D" id="2.120.10.30">
    <property type="entry name" value="TolB, C-terminal domain"/>
    <property type="match status" value="1"/>
</dbReference>
<evidence type="ECO:0000256" key="1">
    <source>
        <dbReference type="ARBA" id="ARBA00022737"/>
    </source>
</evidence>
<proteinExistence type="predicted"/>
<dbReference type="Proteomes" id="UP000694844">
    <property type="component" value="Chromosome 2"/>
</dbReference>